<keyword evidence="1" id="KW-0472">Membrane</keyword>
<dbReference type="EMBL" id="BAABGN010000009">
    <property type="protein sequence ID" value="GAA4424381.1"/>
    <property type="molecule type" value="Genomic_DNA"/>
</dbReference>
<keyword evidence="3" id="KW-1185">Reference proteome</keyword>
<proteinExistence type="predicted"/>
<keyword evidence="1" id="KW-0812">Transmembrane</keyword>
<comment type="caution">
    <text evidence="2">The sequence shown here is derived from an EMBL/GenBank/DDBJ whole genome shotgun (WGS) entry which is preliminary data.</text>
</comment>
<protein>
    <submittedName>
        <fullName evidence="2">Uncharacterized protein</fullName>
    </submittedName>
</protein>
<reference evidence="3" key="1">
    <citation type="journal article" date="2019" name="Int. J. Syst. Evol. Microbiol.">
        <title>The Global Catalogue of Microorganisms (GCM) 10K type strain sequencing project: providing services to taxonomists for standard genome sequencing and annotation.</title>
        <authorList>
            <consortium name="The Broad Institute Genomics Platform"/>
            <consortium name="The Broad Institute Genome Sequencing Center for Infectious Disease"/>
            <person name="Wu L."/>
            <person name="Ma J."/>
        </authorList>
    </citation>
    <scope>NUCLEOTIDE SEQUENCE [LARGE SCALE GENOMIC DNA]</scope>
    <source>
        <strain evidence="3">JCM 17810</strain>
    </source>
</reference>
<evidence type="ECO:0000313" key="2">
    <source>
        <dbReference type="EMBL" id="GAA4424381.1"/>
    </source>
</evidence>
<evidence type="ECO:0000256" key="1">
    <source>
        <dbReference type="SAM" id="Phobius"/>
    </source>
</evidence>
<evidence type="ECO:0000313" key="3">
    <source>
        <dbReference type="Proteomes" id="UP001500622"/>
    </source>
</evidence>
<dbReference type="Proteomes" id="UP001500622">
    <property type="component" value="Unassembled WGS sequence"/>
</dbReference>
<feature type="transmembrane region" description="Helical" evidence="1">
    <location>
        <begin position="105"/>
        <end position="130"/>
    </location>
</feature>
<gene>
    <name evidence="2" type="ORF">GCM10023169_20980</name>
</gene>
<name>A0ABP8L9Q3_9MICO</name>
<dbReference type="RefSeq" id="WP_345216213.1">
    <property type="nucleotide sequence ID" value="NZ_BAABGN010000009.1"/>
</dbReference>
<accession>A0ABP8L9Q3</accession>
<keyword evidence="1" id="KW-1133">Transmembrane helix</keyword>
<feature type="transmembrane region" description="Helical" evidence="1">
    <location>
        <begin position="62"/>
        <end position="84"/>
    </location>
</feature>
<sequence length="131" mass="13672">MSSVMAGWLVAAVVVAALALSVPLGSVLVTAVLRRVQRDDEREPPAGVLRGGAWIGMLERFAITGSVLAGFPEAVAVVLAIKGLGRYPELRETHPDHRSPAAERFIIGTLASYVWAAVLGVTATLVVSAVS</sequence>
<organism evidence="2 3">
    <name type="scientific">Georgenia halophila</name>
    <dbReference type="NCBI Taxonomy" id="620889"/>
    <lineage>
        <taxon>Bacteria</taxon>
        <taxon>Bacillati</taxon>
        <taxon>Actinomycetota</taxon>
        <taxon>Actinomycetes</taxon>
        <taxon>Micrococcales</taxon>
        <taxon>Bogoriellaceae</taxon>
        <taxon>Georgenia</taxon>
    </lineage>
</organism>